<dbReference type="GO" id="GO:0051607">
    <property type="term" value="P:defense response to virus"/>
    <property type="evidence" value="ECO:0007669"/>
    <property type="project" value="UniProtKB-KW"/>
</dbReference>
<dbReference type="PANTHER" id="PTHR36700">
    <property type="entry name" value="CRISPR SYSTEM CMR SUBUNIT CMR4"/>
    <property type="match status" value="1"/>
</dbReference>
<accession>A0A9D1PVP0</accession>
<reference evidence="4" key="2">
    <citation type="submission" date="2021-04" db="EMBL/GenBank/DDBJ databases">
        <authorList>
            <person name="Gilroy R."/>
        </authorList>
    </citation>
    <scope>NUCLEOTIDE SEQUENCE</scope>
    <source>
        <strain evidence="4">ChiHecec2B26-446</strain>
    </source>
</reference>
<dbReference type="Pfam" id="PF03787">
    <property type="entry name" value="RAMPs"/>
    <property type="match status" value="1"/>
</dbReference>
<evidence type="ECO:0000313" key="4">
    <source>
        <dbReference type="EMBL" id="HIW00399.1"/>
    </source>
</evidence>
<feature type="domain" description="CRISPR type III-associated protein" evidence="3">
    <location>
        <begin position="8"/>
        <end position="311"/>
    </location>
</feature>
<evidence type="ECO:0000259" key="3">
    <source>
        <dbReference type="Pfam" id="PF03787"/>
    </source>
</evidence>
<dbReference type="EMBL" id="DXHV01000046">
    <property type="protein sequence ID" value="HIW00399.1"/>
    <property type="molecule type" value="Genomic_DNA"/>
</dbReference>
<dbReference type="InterPro" id="IPR005537">
    <property type="entry name" value="RAMP_III_fam"/>
</dbReference>
<dbReference type="AlphaFoldDB" id="A0A9D1PVP0"/>
<proteinExistence type="predicted"/>
<dbReference type="InterPro" id="IPR013410">
    <property type="entry name" value="CRISPR-assoc_RAMP_Cmr4"/>
</dbReference>
<name>A0A9D1PVP0_9BACT</name>
<dbReference type="PANTHER" id="PTHR36700:SF1">
    <property type="entry name" value="CRISPR SYSTEM CMR SUBUNIT CMR4"/>
    <property type="match status" value="1"/>
</dbReference>
<evidence type="ECO:0000313" key="5">
    <source>
        <dbReference type="Proteomes" id="UP000886752"/>
    </source>
</evidence>
<dbReference type="Proteomes" id="UP000886752">
    <property type="component" value="Unassembled WGS sequence"/>
</dbReference>
<evidence type="ECO:0000256" key="2">
    <source>
        <dbReference type="SAM" id="MobiDB-lite"/>
    </source>
</evidence>
<comment type="caution">
    <text evidence="4">The sequence shown here is derived from an EMBL/GenBank/DDBJ whole genome shotgun (WGS) entry which is preliminary data.</text>
</comment>
<keyword evidence="1" id="KW-0051">Antiviral defense</keyword>
<reference evidence="4" key="1">
    <citation type="journal article" date="2021" name="PeerJ">
        <title>Extensive microbial diversity within the chicken gut microbiome revealed by metagenomics and culture.</title>
        <authorList>
            <person name="Gilroy R."/>
            <person name="Ravi A."/>
            <person name="Getino M."/>
            <person name="Pursley I."/>
            <person name="Horton D.L."/>
            <person name="Alikhan N.F."/>
            <person name="Baker D."/>
            <person name="Gharbi K."/>
            <person name="Hall N."/>
            <person name="Watson M."/>
            <person name="Adriaenssens E.M."/>
            <person name="Foster-Nyarko E."/>
            <person name="Jarju S."/>
            <person name="Secka A."/>
            <person name="Antonio M."/>
            <person name="Oren A."/>
            <person name="Chaudhuri R.R."/>
            <person name="La Ragione R."/>
            <person name="Hildebrand F."/>
            <person name="Pallen M.J."/>
        </authorList>
    </citation>
    <scope>NUCLEOTIDE SEQUENCE</scope>
    <source>
        <strain evidence="4">ChiHecec2B26-446</strain>
    </source>
</reference>
<protein>
    <recommendedName>
        <fullName evidence="3">CRISPR type III-associated protein domain-containing protein</fullName>
    </recommendedName>
</protein>
<organism evidence="4 5">
    <name type="scientific">Candidatus Desulfovibrio intestinipullorum</name>
    <dbReference type="NCBI Taxonomy" id="2838536"/>
    <lineage>
        <taxon>Bacteria</taxon>
        <taxon>Pseudomonadati</taxon>
        <taxon>Thermodesulfobacteriota</taxon>
        <taxon>Desulfovibrionia</taxon>
        <taxon>Desulfovibrionales</taxon>
        <taxon>Desulfovibrionaceae</taxon>
        <taxon>Desulfovibrio</taxon>
    </lineage>
</organism>
<gene>
    <name evidence="4" type="ORF">H9894_04345</name>
</gene>
<feature type="region of interest" description="Disordered" evidence="2">
    <location>
        <begin position="67"/>
        <end position="89"/>
    </location>
</feature>
<feature type="compositionally biased region" description="Basic and acidic residues" evidence="2">
    <location>
        <begin position="73"/>
        <end position="87"/>
    </location>
</feature>
<evidence type="ECO:0000256" key="1">
    <source>
        <dbReference type="ARBA" id="ARBA00023118"/>
    </source>
</evidence>
<sequence>MSTLFAVTLDPLHIGAGGYRLGRVDNTIVRDAGSGLPKVPGSSLAGVTRSYLMHVLEGEEQKKVQACLASSESEQKDNSEQKGKSEQKGNCGRCLACRLFGYASTARQKKSHIGLLRFYDGNIIAFPVSTIAGPVWVTSPSALALVLDPKDVPAADEDKLIVNGAMPANMNKTNIGWLYLGVLSDTANALAPLREKLGDASGRFARLALAPDWLFAELVNSNLEVRTSVSIDPLTGAAEDGKLFTYEAIPTATLLAFDVDLDEGRCALAADASGANPVAPALARDLLNKTLQLCGVLGMGGMCTRGFGRVKFLGGI</sequence>